<dbReference type="InterPro" id="IPR002372">
    <property type="entry name" value="PQQ_rpt_dom"/>
</dbReference>
<dbReference type="PANTHER" id="PTHR34512">
    <property type="entry name" value="CELL SURFACE PROTEIN"/>
    <property type="match status" value="1"/>
</dbReference>
<protein>
    <submittedName>
        <fullName evidence="2">PQQ-like domain-containing protein</fullName>
    </submittedName>
</protein>
<evidence type="ECO:0000259" key="1">
    <source>
        <dbReference type="Pfam" id="PF13360"/>
    </source>
</evidence>
<dbReference type="PANTHER" id="PTHR34512:SF30">
    <property type="entry name" value="OUTER MEMBRANE PROTEIN ASSEMBLY FACTOR BAMB"/>
    <property type="match status" value="1"/>
</dbReference>
<keyword evidence="3" id="KW-1185">Reference proteome</keyword>
<dbReference type="InterPro" id="IPR015943">
    <property type="entry name" value="WD40/YVTN_repeat-like_dom_sf"/>
</dbReference>
<dbReference type="Pfam" id="PF13360">
    <property type="entry name" value="PQQ_2"/>
    <property type="match status" value="1"/>
</dbReference>
<sequence length="346" mass="38861">MIQLIRQLNQVPEPLITAAGIVYKNSDNAIVRIDNHLSVTESAPDAEPFVLAGMVNGQVIIRTRDRIIACDLDSNHRSQYPFEYTGSLQIKLMYDDNMIIRNKTAAGWKLSKYNFRTAGIIWEADGANTHLFTRNADLLIATHTEKKEALSCFRETNGDLLWEVSINELGLSAGSYEITAPPQFAGDHIYVGVTDGHTDYLLCLDAGTGQLCWQVKDAGMKFQAADKSILCFVNTEIWQIDAVDGKRLSSADISSHIKLAGIDPYANVIFEDNKMYLAGILDTIISQWNIQTGQLLWHYRIHDTSKTGRRGVMIPAAEDAFYVFGNRMYVLDSEQTLYVFEKDKHL</sequence>
<dbReference type="RefSeq" id="WP_079467786.1">
    <property type="nucleotide sequence ID" value="NZ_FUZZ01000001.1"/>
</dbReference>
<accession>A0A1T5N5Y9</accession>
<evidence type="ECO:0000313" key="2">
    <source>
        <dbReference type="EMBL" id="SKC95619.1"/>
    </source>
</evidence>
<dbReference type="SUPFAM" id="SSF50998">
    <property type="entry name" value="Quinoprotein alcohol dehydrogenase-like"/>
    <property type="match status" value="1"/>
</dbReference>
<dbReference type="EMBL" id="FUZZ01000001">
    <property type="protein sequence ID" value="SKC95619.1"/>
    <property type="molecule type" value="Genomic_DNA"/>
</dbReference>
<dbReference type="Gene3D" id="2.130.10.10">
    <property type="entry name" value="YVTN repeat-like/Quinoprotein amine dehydrogenase"/>
    <property type="match status" value="1"/>
</dbReference>
<gene>
    <name evidence="2" type="ORF">SAMN05660461_0453</name>
</gene>
<name>A0A1T5N5Y9_9BACT</name>
<reference evidence="2 3" key="1">
    <citation type="submission" date="2017-02" db="EMBL/GenBank/DDBJ databases">
        <authorList>
            <person name="Peterson S.W."/>
        </authorList>
    </citation>
    <scope>NUCLEOTIDE SEQUENCE [LARGE SCALE GENOMIC DNA]</scope>
    <source>
        <strain evidence="2 3">DSM 18108</strain>
    </source>
</reference>
<organism evidence="2 3">
    <name type="scientific">Chitinophaga ginsengisegetis</name>
    <dbReference type="NCBI Taxonomy" id="393003"/>
    <lineage>
        <taxon>Bacteria</taxon>
        <taxon>Pseudomonadati</taxon>
        <taxon>Bacteroidota</taxon>
        <taxon>Chitinophagia</taxon>
        <taxon>Chitinophagales</taxon>
        <taxon>Chitinophagaceae</taxon>
        <taxon>Chitinophaga</taxon>
    </lineage>
</organism>
<proteinExistence type="predicted"/>
<evidence type="ECO:0000313" key="3">
    <source>
        <dbReference type="Proteomes" id="UP000190166"/>
    </source>
</evidence>
<dbReference type="STRING" id="393003.SAMN05660461_0453"/>
<dbReference type="AlphaFoldDB" id="A0A1T5N5Y9"/>
<feature type="domain" description="Pyrrolo-quinoline quinone repeat" evidence="1">
    <location>
        <begin position="147"/>
        <end position="308"/>
    </location>
</feature>
<dbReference type="InterPro" id="IPR011047">
    <property type="entry name" value="Quinoprotein_ADH-like_sf"/>
</dbReference>
<dbReference type="Proteomes" id="UP000190166">
    <property type="component" value="Unassembled WGS sequence"/>
</dbReference>